<dbReference type="Pfam" id="PF13416">
    <property type="entry name" value="SBP_bac_8"/>
    <property type="match status" value="1"/>
</dbReference>
<proteinExistence type="inferred from homology"/>
<dbReference type="PROSITE" id="PS51257">
    <property type="entry name" value="PROKAR_LIPOPROTEIN"/>
    <property type="match status" value="1"/>
</dbReference>
<dbReference type="InterPro" id="IPR006059">
    <property type="entry name" value="SBP"/>
</dbReference>
<evidence type="ECO:0000256" key="3">
    <source>
        <dbReference type="ARBA" id="ARBA00022475"/>
    </source>
</evidence>
<dbReference type="AlphaFoldDB" id="A0A1E3ARH9"/>
<reference evidence="9 10" key="1">
    <citation type="submission" date="2016-07" db="EMBL/GenBank/DDBJ databases">
        <title>Characterization of isolates of Eisenbergiella tayi derived from blood cultures, using whole genome sequencing.</title>
        <authorList>
            <person name="Burdz T."/>
            <person name="Wiebe D."/>
            <person name="Huynh C."/>
            <person name="Bernard K."/>
        </authorList>
    </citation>
    <scope>NUCLEOTIDE SEQUENCE [LARGE SCALE GENOMIC DNA]</scope>
    <source>
        <strain evidence="9 10">NML 120489</strain>
    </source>
</reference>
<keyword evidence="3" id="KW-1003">Cell membrane</keyword>
<evidence type="ECO:0000256" key="4">
    <source>
        <dbReference type="ARBA" id="ARBA00022729"/>
    </source>
</evidence>
<dbReference type="GO" id="GO:0055085">
    <property type="term" value="P:transmembrane transport"/>
    <property type="evidence" value="ECO:0007669"/>
    <property type="project" value="InterPro"/>
</dbReference>
<name>A0A1E3ARH9_9FIRM</name>
<keyword evidence="5" id="KW-0472">Membrane</keyword>
<evidence type="ECO:0000256" key="1">
    <source>
        <dbReference type="ARBA" id="ARBA00008520"/>
    </source>
</evidence>
<evidence type="ECO:0000256" key="7">
    <source>
        <dbReference type="ARBA" id="ARBA00023288"/>
    </source>
</evidence>
<evidence type="ECO:0000256" key="6">
    <source>
        <dbReference type="ARBA" id="ARBA00023139"/>
    </source>
</evidence>
<accession>A0A1E3ARH9</accession>
<keyword evidence="4 8" id="KW-0732">Signal</keyword>
<dbReference type="PANTHER" id="PTHR43649">
    <property type="entry name" value="ARABINOSE-BINDING PROTEIN-RELATED"/>
    <property type="match status" value="1"/>
</dbReference>
<evidence type="ECO:0000313" key="10">
    <source>
        <dbReference type="Proteomes" id="UP000095003"/>
    </source>
</evidence>
<organism evidence="9 10">
    <name type="scientific">Eisenbergiella tayi</name>
    <dbReference type="NCBI Taxonomy" id="1432052"/>
    <lineage>
        <taxon>Bacteria</taxon>
        <taxon>Bacillati</taxon>
        <taxon>Bacillota</taxon>
        <taxon>Clostridia</taxon>
        <taxon>Lachnospirales</taxon>
        <taxon>Lachnospiraceae</taxon>
        <taxon>Eisenbergiella</taxon>
    </lineage>
</organism>
<dbReference type="GeneID" id="93302901"/>
<dbReference type="InterPro" id="IPR006061">
    <property type="entry name" value="SBP_1_CS"/>
</dbReference>
<dbReference type="PATRIC" id="fig|1432052.3.peg.4127"/>
<dbReference type="EMBL" id="MCGI01000003">
    <property type="protein sequence ID" value="ODM11290.1"/>
    <property type="molecule type" value="Genomic_DNA"/>
</dbReference>
<comment type="similarity">
    <text evidence="1">Belongs to the bacterial solute-binding protein 1 family.</text>
</comment>
<gene>
    <name evidence="9" type="ORF">BEH84_03719</name>
</gene>
<feature type="chain" id="PRO_5009123153" evidence="8">
    <location>
        <begin position="24"/>
        <end position="416"/>
    </location>
</feature>
<dbReference type="InterPro" id="IPR050490">
    <property type="entry name" value="Bact_solute-bd_prot1"/>
</dbReference>
<evidence type="ECO:0000256" key="8">
    <source>
        <dbReference type="SAM" id="SignalP"/>
    </source>
</evidence>
<dbReference type="Proteomes" id="UP000095003">
    <property type="component" value="Unassembled WGS sequence"/>
</dbReference>
<keyword evidence="7" id="KW-0449">Lipoprotein</keyword>
<evidence type="ECO:0000256" key="5">
    <source>
        <dbReference type="ARBA" id="ARBA00023136"/>
    </source>
</evidence>
<evidence type="ECO:0000256" key="2">
    <source>
        <dbReference type="ARBA" id="ARBA00022448"/>
    </source>
</evidence>
<feature type="signal peptide" evidence="8">
    <location>
        <begin position="1"/>
        <end position="23"/>
    </location>
</feature>
<dbReference type="PANTHER" id="PTHR43649:SF33">
    <property type="entry name" value="POLYGALACTURONAN_RHAMNOGALACTURONAN-BINDING PROTEIN YTCQ"/>
    <property type="match status" value="1"/>
</dbReference>
<dbReference type="PROSITE" id="PS01037">
    <property type="entry name" value="SBP_BACTERIAL_1"/>
    <property type="match status" value="1"/>
</dbReference>
<keyword evidence="6" id="KW-0564">Palmitate</keyword>
<comment type="caution">
    <text evidence="9">The sequence shown here is derived from an EMBL/GenBank/DDBJ whole genome shotgun (WGS) entry which is preliminary data.</text>
</comment>
<keyword evidence="2" id="KW-0813">Transport</keyword>
<protein>
    <submittedName>
        <fullName evidence="9">Maltose ABC transporter periplasmic protein</fullName>
    </submittedName>
</protein>
<dbReference type="Gene3D" id="3.40.190.10">
    <property type="entry name" value="Periplasmic binding protein-like II"/>
    <property type="match status" value="1"/>
</dbReference>
<dbReference type="SUPFAM" id="SSF53850">
    <property type="entry name" value="Periplasmic binding protein-like II"/>
    <property type="match status" value="1"/>
</dbReference>
<dbReference type="RefSeq" id="WP_044967537.1">
    <property type="nucleotide sequence ID" value="NZ_BAABXS010000001.1"/>
</dbReference>
<sequence length="416" mass="46158">MFKKKAAKLFMAAAVTALTVVGATGCGEKKEIEFWNLCTGPDGENMVALIDGFNATNPEYKIKNVTMEGGDLYTKIPTVVNSGTGIPDLALINDISRLRMFYEQGLLEPVDETLTVYVPELSKDSYRAAAWNVGTWDGKQYSIPMDVGVTGIVYNKDLVDKYAPGALDDNVITVEEMMEILPKAKADGIATHTPAFFAYEQMVSLAKQQGGELFDENDNPTINTPEFKQALQTMKDIIDQGGGSDNGEDNLQLFMMKGSVFTHTGVWDKNSLDKAEDLNWGMCNTLAYDPSVYYNVSFTNQFIMLKDDKRSKEKEKVIADFLNYVRVHSDVWAKSGQVPASNAVDDMDEFKNMKQYLFIESPEEENAIVINTFRYGGYASDAFGVVLNDVLYGNMSIDDALAQVQKEVEDKIAQAQ</sequence>
<evidence type="ECO:0000313" key="9">
    <source>
        <dbReference type="EMBL" id="ODM11290.1"/>
    </source>
</evidence>